<sequence>MITLIFYTHSIE</sequence>
<gene>
    <name evidence="1" type="ORF">SAMN04488056_1344</name>
</gene>
<protein>
    <submittedName>
        <fullName evidence="1">Uncharacterized protein</fullName>
    </submittedName>
</protein>
<keyword evidence="2" id="KW-1185">Reference proteome</keyword>
<dbReference type="EMBL" id="FOVR01000034">
    <property type="protein sequence ID" value="SFP22169.1"/>
    <property type="molecule type" value="Genomic_DNA"/>
</dbReference>
<organism evidence="1 2">
    <name type="scientific">Cohaesibacter marisflavi</name>
    <dbReference type="NCBI Taxonomy" id="655353"/>
    <lineage>
        <taxon>Bacteria</taxon>
        <taxon>Pseudomonadati</taxon>
        <taxon>Pseudomonadota</taxon>
        <taxon>Alphaproteobacteria</taxon>
        <taxon>Hyphomicrobiales</taxon>
        <taxon>Cohaesibacteraceae</taxon>
    </lineage>
</organism>
<proteinExistence type="predicted"/>
<dbReference type="Proteomes" id="UP000199236">
    <property type="component" value="Unassembled WGS sequence"/>
</dbReference>
<accession>A0A1I5NK64</accession>
<evidence type="ECO:0000313" key="1">
    <source>
        <dbReference type="EMBL" id="SFP22169.1"/>
    </source>
</evidence>
<name>A0A1I5NK64_9HYPH</name>
<evidence type="ECO:0000313" key="2">
    <source>
        <dbReference type="Proteomes" id="UP000199236"/>
    </source>
</evidence>
<reference evidence="1 2" key="1">
    <citation type="submission" date="2016-10" db="EMBL/GenBank/DDBJ databases">
        <authorList>
            <person name="de Groot N.N."/>
        </authorList>
    </citation>
    <scope>NUCLEOTIDE SEQUENCE [LARGE SCALE GENOMIC DNA]</scope>
    <source>
        <strain evidence="1 2">CGMCC 1.9157</strain>
    </source>
</reference>